<sequence length="83" mass="9243">MPASVMNIRSPLPPNQGASTSLPLNTQGPVMKMEPLTTLQVPGHSSLSTFHYQQGSTKHNGNRICFNVKYFMNPERDLRFCPP</sequence>
<gene>
    <name evidence="2" type="ORF">DPMN_007520</name>
</gene>
<proteinExistence type="predicted"/>
<dbReference type="Proteomes" id="UP000828390">
    <property type="component" value="Unassembled WGS sequence"/>
</dbReference>
<organism evidence="2 3">
    <name type="scientific">Dreissena polymorpha</name>
    <name type="common">Zebra mussel</name>
    <name type="synonym">Mytilus polymorpha</name>
    <dbReference type="NCBI Taxonomy" id="45954"/>
    <lineage>
        <taxon>Eukaryota</taxon>
        <taxon>Metazoa</taxon>
        <taxon>Spiralia</taxon>
        <taxon>Lophotrochozoa</taxon>
        <taxon>Mollusca</taxon>
        <taxon>Bivalvia</taxon>
        <taxon>Autobranchia</taxon>
        <taxon>Heteroconchia</taxon>
        <taxon>Euheterodonta</taxon>
        <taxon>Imparidentia</taxon>
        <taxon>Neoheterodontei</taxon>
        <taxon>Myida</taxon>
        <taxon>Dreissenoidea</taxon>
        <taxon>Dreissenidae</taxon>
        <taxon>Dreissena</taxon>
    </lineage>
</organism>
<reference evidence="2" key="2">
    <citation type="submission" date="2020-11" db="EMBL/GenBank/DDBJ databases">
        <authorList>
            <person name="McCartney M.A."/>
            <person name="Auch B."/>
            <person name="Kono T."/>
            <person name="Mallez S."/>
            <person name="Becker A."/>
            <person name="Gohl D.M."/>
            <person name="Silverstein K.A.T."/>
            <person name="Koren S."/>
            <person name="Bechman K.B."/>
            <person name="Herman A."/>
            <person name="Abrahante J.E."/>
            <person name="Garbe J."/>
        </authorList>
    </citation>
    <scope>NUCLEOTIDE SEQUENCE</scope>
    <source>
        <strain evidence="2">Duluth1</strain>
        <tissue evidence="2">Whole animal</tissue>
    </source>
</reference>
<dbReference type="InterPro" id="IPR013037">
    <property type="entry name" value="Clathrin_b-adaptin_app_Ig-like"/>
</dbReference>
<dbReference type="AlphaFoldDB" id="A0A9D4RYC0"/>
<dbReference type="GO" id="GO:0016192">
    <property type="term" value="P:vesicle-mediated transport"/>
    <property type="evidence" value="ECO:0007669"/>
    <property type="project" value="InterPro"/>
</dbReference>
<evidence type="ECO:0000256" key="1">
    <source>
        <dbReference type="SAM" id="MobiDB-lite"/>
    </source>
</evidence>
<dbReference type="GO" id="GO:0006886">
    <property type="term" value="P:intracellular protein transport"/>
    <property type="evidence" value="ECO:0007669"/>
    <property type="project" value="InterPro"/>
</dbReference>
<protein>
    <submittedName>
        <fullName evidence="2">Uncharacterized protein</fullName>
    </submittedName>
</protein>
<dbReference type="Gene3D" id="2.60.40.1150">
    <property type="match status" value="1"/>
</dbReference>
<name>A0A9D4RYC0_DREPO</name>
<dbReference type="InterPro" id="IPR013041">
    <property type="entry name" value="Clathrin_app_Ig-like_sf"/>
</dbReference>
<reference evidence="2" key="1">
    <citation type="journal article" date="2019" name="bioRxiv">
        <title>The Genome of the Zebra Mussel, Dreissena polymorpha: A Resource for Invasive Species Research.</title>
        <authorList>
            <person name="McCartney M.A."/>
            <person name="Auch B."/>
            <person name="Kono T."/>
            <person name="Mallez S."/>
            <person name="Zhang Y."/>
            <person name="Obille A."/>
            <person name="Becker A."/>
            <person name="Abrahante J.E."/>
            <person name="Garbe J."/>
            <person name="Badalamenti J.P."/>
            <person name="Herman A."/>
            <person name="Mangelson H."/>
            <person name="Liachko I."/>
            <person name="Sullivan S."/>
            <person name="Sone E.D."/>
            <person name="Koren S."/>
            <person name="Silverstein K.A.T."/>
            <person name="Beckman K.B."/>
            <person name="Gohl D.M."/>
        </authorList>
    </citation>
    <scope>NUCLEOTIDE SEQUENCE</scope>
    <source>
        <strain evidence="2">Duluth1</strain>
        <tissue evidence="2">Whole animal</tissue>
    </source>
</reference>
<dbReference type="SUPFAM" id="SSF49348">
    <property type="entry name" value="Clathrin adaptor appendage domain"/>
    <property type="match status" value="1"/>
</dbReference>
<evidence type="ECO:0000313" key="2">
    <source>
        <dbReference type="EMBL" id="KAH3883560.1"/>
    </source>
</evidence>
<accession>A0A9D4RYC0</accession>
<keyword evidence="3" id="KW-1185">Reference proteome</keyword>
<dbReference type="EMBL" id="JAIWYP010000001">
    <property type="protein sequence ID" value="KAH3883560.1"/>
    <property type="molecule type" value="Genomic_DNA"/>
</dbReference>
<comment type="caution">
    <text evidence="2">The sequence shown here is derived from an EMBL/GenBank/DDBJ whole genome shotgun (WGS) entry which is preliminary data.</text>
</comment>
<feature type="region of interest" description="Disordered" evidence="1">
    <location>
        <begin position="1"/>
        <end position="29"/>
    </location>
</feature>
<evidence type="ECO:0000313" key="3">
    <source>
        <dbReference type="Proteomes" id="UP000828390"/>
    </source>
</evidence>
<feature type="compositionally biased region" description="Polar residues" evidence="1">
    <location>
        <begin position="16"/>
        <end position="28"/>
    </location>
</feature>